<dbReference type="Gene3D" id="2.60.120.1600">
    <property type="match status" value="1"/>
</dbReference>
<dbReference type="Gene3D" id="2.60.40.1610">
    <property type="entry name" value="Domain of unknown function DUF1254"/>
    <property type="match status" value="1"/>
</dbReference>
<dbReference type="InterPro" id="IPR010679">
    <property type="entry name" value="DUF1254"/>
</dbReference>
<dbReference type="STRING" id="28445.BHQ20_20125"/>
<organism evidence="3 4">
    <name type="scientific">Mycobacterium intermedium</name>
    <dbReference type="NCBI Taxonomy" id="28445"/>
    <lineage>
        <taxon>Bacteria</taxon>
        <taxon>Bacillati</taxon>
        <taxon>Actinomycetota</taxon>
        <taxon>Actinomycetes</taxon>
        <taxon>Mycobacteriales</taxon>
        <taxon>Mycobacteriaceae</taxon>
        <taxon>Mycobacterium</taxon>
        <taxon>Mycobacterium simiae complex</taxon>
    </lineage>
</organism>
<comment type="caution">
    <text evidence="3">The sequence shown here is derived from an EMBL/GenBank/DDBJ whole genome shotgun (WGS) entry which is preliminary data.</text>
</comment>
<feature type="domain" description="DUF1214" evidence="1">
    <location>
        <begin position="218"/>
        <end position="299"/>
    </location>
</feature>
<keyword evidence="4" id="KW-1185">Reference proteome</keyword>
<feature type="domain" description="DUF1254" evidence="2">
    <location>
        <begin position="31"/>
        <end position="119"/>
    </location>
</feature>
<protein>
    <submittedName>
        <fullName evidence="3">Carboxylesterase</fullName>
    </submittedName>
</protein>
<dbReference type="EMBL" id="MVHT01000069">
    <property type="protein sequence ID" value="ORA98025.1"/>
    <property type="molecule type" value="Genomic_DNA"/>
</dbReference>
<dbReference type="AlphaFoldDB" id="A0A1E3S9N0"/>
<dbReference type="InterPro" id="IPR010621">
    <property type="entry name" value="DUF1214"/>
</dbReference>
<proteinExistence type="predicted"/>
<dbReference type="PANTHER" id="PTHR36509">
    <property type="entry name" value="BLL3101 PROTEIN"/>
    <property type="match status" value="1"/>
</dbReference>
<name>A0A1E3S9N0_MYCIE</name>
<sequence>MAVVVNVDNFVRAETHRMFADIQAVAGGVGVFRHNRTPARIDEQTVIRLNRDTLYSFAIVDLAQPARLRLPDADGRYLSAMVVNEDHYVNSVFHDAGEYSLTSDDYGSRYVLVGVRVLVDPNDAADVGAVAALQDRLVIEAGSAEEFVKPDYDAKSLDATRDALLALARGLDNFDRMFGRREEVDPVRHLIGCAAGWGGLPTSEATYVGVDPNVPVGDYELVFKNVPVEAFWSVSVYNAKGFFEPNAKGLYSVNSVTGQPNADGSITVHLVASVDGELPPNAIVTPEGWNYVIRLYRPRAEILDGTWTPPTLTRREQS</sequence>
<dbReference type="RefSeq" id="WP_069420922.1">
    <property type="nucleotide sequence ID" value="NZ_CBCRZH010000107.1"/>
</dbReference>
<evidence type="ECO:0000313" key="4">
    <source>
        <dbReference type="Proteomes" id="UP000192739"/>
    </source>
</evidence>
<dbReference type="Proteomes" id="UP000192739">
    <property type="component" value="Unassembled WGS sequence"/>
</dbReference>
<evidence type="ECO:0000259" key="2">
    <source>
        <dbReference type="Pfam" id="PF06863"/>
    </source>
</evidence>
<evidence type="ECO:0000259" key="1">
    <source>
        <dbReference type="Pfam" id="PF06742"/>
    </source>
</evidence>
<dbReference type="OrthoDB" id="40820at2"/>
<dbReference type="Pfam" id="PF06863">
    <property type="entry name" value="DUF1254"/>
    <property type="match status" value="1"/>
</dbReference>
<dbReference type="SUPFAM" id="SSF160935">
    <property type="entry name" value="VPA0735-like"/>
    <property type="match status" value="1"/>
</dbReference>
<dbReference type="Pfam" id="PF06742">
    <property type="entry name" value="DUF1214"/>
    <property type="match status" value="1"/>
</dbReference>
<gene>
    <name evidence="3" type="ORF">BST27_21430</name>
</gene>
<accession>A0A1E3S9N0</accession>
<dbReference type="InterPro" id="IPR037050">
    <property type="entry name" value="DUF1254_sf"/>
</dbReference>
<reference evidence="3 4" key="1">
    <citation type="submission" date="2017-02" db="EMBL/GenBank/DDBJ databases">
        <title>The new phylogeny of genus Mycobacterium.</title>
        <authorList>
            <person name="Tortoli E."/>
            <person name="Trovato A."/>
            <person name="Cirillo D.M."/>
        </authorList>
    </citation>
    <scope>NUCLEOTIDE SEQUENCE [LARGE SCALE GENOMIC DNA]</scope>
    <source>
        <strain evidence="3 4">DSM 44049</strain>
    </source>
</reference>
<evidence type="ECO:0000313" key="3">
    <source>
        <dbReference type="EMBL" id="ORA98025.1"/>
    </source>
</evidence>
<dbReference type="PANTHER" id="PTHR36509:SF2">
    <property type="entry name" value="BLL3101 PROTEIN"/>
    <property type="match status" value="1"/>
</dbReference>